<evidence type="ECO:0000313" key="8">
    <source>
        <dbReference type="Proteomes" id="UP000011650"/>
    </source>
</evidence>
<feature type="transmembrane region" description="Helical" evidence="5">
    <location>
        <begin position="103"/>
        <end position="129"/>
    </location>
</feature>
<dbReference type="PATRIC" id="fig|1227482.3.peg.2079"/>
<organism evidence="7 8">
    <name type="scientific">Halorubrum lipolyticum DSM 21995</name>
    <dbReference type="NCBI Taxonomy" id="1227482"/>
    <lineage>
        <taxon>Archaea</taxon>
        <taxon>Methanobacteriati</taxon>
        <taxon>Methanobacteriota</taxon>
        <taxon>Stenosarchaea group</taxon>
        <taxon>Halobacteria</taxon>
        <taxon>Halobacteriales</taxon>
        <taxon>Haloferacaceae</taxon>
        <taxon>Halorubrum</taxon>
    </lineage>
</organism>
<feature type="transmembrane region" description="Helical" evidence="5">
    <location>
        <begin position="12"/>
        <end position="29"/>
    </location>
</feature>
<evidence type="ECO:0000259" key="6">
    <source>
        <dbReference type="PROSITE" id="PS50928"/>
    </source>
</evidence>
<sequence>MDWKIRRFGQGLFTVWAVVSLTFFITRMMPGNPVDAFVAQIGPELENPQEAYELAETYMNINPEAPLHVAYRDYMISMVQGDLGRSMSQNAEVTELMAEAVPWTLFVMSWAIAISFVVGISLGAIMAYWEGSTFDTAVTGYATTVTSIPFYVLALLLLMVFGYQLGWFPTGGRQPSGVEAGFNLPFMLGMIHHAALPVFSMLVASGAASLTMRGNSVRILGEDYLRVARLRGLADRTIAVRYVARNAILPMYTGLMIAIGTMFGGAVVLEEIYTYRGMGYYMIQAVRMRDYPLMMGAFTVITIAVVIALLIADLTYGKIDPRAGGENREAF</sequence>
<gene>
    <name evidence="7" type="ORF">C469_10306</name>
</gene>
<evidence type="ECO:0000256" key="4">
    <source>
        <dbReference type="ARBA" id="ARBA00023136"/>
    </source>
</evidence>
<dbReference type="Pfam" id="PF00528">
    <property type="entry name" value="BPD_transp_1"/>
    <property type="match status" value="1"/>
</dbReference>
<evidence type="ECO:0000313" key="7">
    <source>
        <dbReference type="EMBL" id="EMA59707.1"/>
    </source>
</evidence>
<comment type="subcellular location">
    <subcellularLocation>
        <location evidence="5">Cell membrane</location>
        <topology evidence="5">Multi-pass membrane protein</topology>
    </subcellularLocation>
    <subcellularLocation>
        <location evidence="1">Membrane</location>
        <topology evidence="1">Multi-pass membrane protein</topology>
    </subcellularLocation>
</comment>
<comment type="caution">
    <text evidence="7">The sequence shown here is derived from an EMBL/GenBank/DDBJ whole genome shotgun (WGS) entry which is preliminary data.</text>
</comment>
<evidence type="ECO:0000256" key="1">
    <source>
        <dbReference type="ARBA" id="ARBA00004141"/>
    </source>
</evidence>
<evidence type="ECO:0000256" key="2">
    <source>
        <dbReference type="ARBA" id="ARBA00022692"/>
    </source>
</evidence>
<keyword evidence="4 5" id="KW-0472">Membrane</keyword>
<dbReference type="PROSITE" id="PS50928">
    <property type="entry name" value="ABC_TM1"/>
    <property type="match status" value="1"/>
</dbReference>
<evidence type="ECO:0000256" key="5">
    <source>
        <dbReference type="RuleBase" id="RU363032"/>
    </source>
</evidence>
<keyword evidence="2 5" id="KW-0812">Transmembrane</keyword>
<dbReference type="CDD" id="cd06261">
    <property type="entry name" value="TM_PBP2"/>
    <property type="match status" value="1"/>
</dbReference>
<dbReference type="PANTHER" id="PTHR43376">
    <property type="entry name" value="OLIGOPEPTIDE TRANSPORT SYSTEM PERMEASE PROTEIN"/>
    <property type="match status" value="1"/>
</dbReference>
<evidence type="ECO:0000256" key="3">
    <source>
        <dbReference type="ARBA" id="ARBA00022989"/>
    </source>
</evidence>
<reference evidence="7 8" key="1">
    <citation type="journal article" date="2014" name="PLoS Genet.">
        <title>Phylogenetically driven sequencing of extremely halophilic archaea reveals strategies for static and dynamic osmo-response.</title>
        <authorList>
            <person name="Becker E.A."/>
            <person name="Seitzer P.M."/>
            <person name="Tritt A."/>
            <person name="Larsen D."/>
            <person name="Krusor M."/>
            <person name="Yao A.I."/>
            <person name="Wu D."/>
            <person name="Madern D."/>
            <person name="Eisen J.A."/>
            <person name="Darling A.E."/>
            <person name="Facciotti M.T."/>
        </authorList>
    </citation>
    <scope>NUCLEOTIDE SEQUENCE [LARGE SCALE GENOMIC DNA]</scope>
    <source>
        <strain evidence="7 8">DSM 21995</strain>
    </source>
</reference>
<feature type="transmembrane region" description="Helical" evidence="5">
    <location>
        <begin position="186"/>
        <end position="210"/>
    </location>
</feature>
<dbReference type="EMBL" id="AOJG01000028">
    <property type="protein sequence ID" value="EMA59707.1"/>
    <property type="molecule type" value="Genomic_DNA"/>
</dbReference>
<dbReference type="InterPro" id="IPR035906">
    <property type="entry name" value="MetI-like_sf"/>
</dbReference>
<keyword evidence="3 5" id="KW-1133">Transmembrane helix</keyword>
<dbReference type="GO" id="GO:0055085">
    <property type="term" value="P:transmembrane transport"/>
    <property type="evidence" value="ECO:0007669"/>
    <property type="project" value="InterPro"/>
</dbReference>
<feature type="transmembrane region" description="Helical" evidence="5">
    <location>
        <begin position="251"/>
        <end position="273"/>
    </location>
</feature>
<proteinExistence type="inferred from homology"/>
<feature type="domain" description="ABC transmembrane type-1" evidence="6">
    <location>
        <begin position="101"/>
        <end position="312"/>
    </location>
</feature>
<keyword evidence="5" id="KW-0813">Transport</keyword>
<dbReference type="OrthoDB" id="44105at2157"/>
<dbReference type="PANTHER" id="PTHR43376:SF1">
    <property type="entry name" value="OLIGOPEPTIDE TRANSPORT SYSTEM PERMEASE PROTEIN"/>
    <property type="match status" value="1"/>
</dbReference>
<dbReference type="AlphaFoldDB" id="M0NP24"/>
<dbReference type="Gene3D" id="1.10.3720.10">
    <property type="entry name" value="MetI-like"/>
    <property type="match status" value="1"/>
</dbReference>
<name>M0NP24_9EURY</name>
<accession>M0NP24</accession>
<comment type="similarity">
    <text evidence="5">Belongs to the binding-protein-dependent transport system permease family.</text>
</comment>
<dbReference type="STRING" id="1227482.C469_10306"/>
<dbReference type="GO" id="GO:0005886">
    <property type="term" value="C:plasma membrane"/>
    <property type="evidence" value="ECO:0007669"/>
    <property type="project" value="UniProtKB-SubCell"/>
</dbReference>
<feature type="transmembrane region" description="Helical" evidence="5">
    <location>
        <begin position="141"/>
        <end position="166"/>
    </location>
</feature>
<keyword evidence="8" id="KW-1185">Reference proteome</keyword>
<dbReference type="RefSeq" id="WP_008006288.1">
    <property type="nucleotide sequence ID" value="NZ_AOJG01000028.1"/>
</dbReference>
<dbReference type="InterPro" id="IPR000515">
    <property type="entry name" value="MetI-like"/>
</dbReference>
<feature type="transmembrane region" description="Helical" evidence="5">
    <location>
        <begin position="293"/>
        <end position="312"/>
    </location>
</feature>
<dbReference type="Proteomes" id="UP000011650">
    <property type="component" value="Unassembled WGS sequence"/>
</dbReference>
<dbReference type="SUPFAM" id="SSF161098">
    <property type="entry name" value="MetI-like"/>
    <property type="match status" value="1"/>
</dbReference>
<protein>
    <submittedName>
        <fullName evidence="7">ABC transporter integral membrane subunit</fullName>
    </submittedName>
</protein>